<protein>
    <recommendedName>
        <fullName evidence="4">Type II secretion system protein GspC N-terminal domain-containing protein</fullName>
    </recommendedName>
</protein>
<accession>A0ABU3P4D1</accession>
<evidence type="ECO:0000313" key="2">
    <source>
        <dbReference type="EMBL" id="MDT8903883.1"/>
    </source>
</evidence>
<dbReference type="Proteomes" id="UP001254848">
    <property type="component" value="Unassembled WGS sequence"/>
</dbReference>
<evidence type="ECO:0000313" key="3">
    <source>
        <dbReference type="Proteomes" id="UP001254848"/>
    </source>
</evidence>
<proteinExistence type="predicted"/>
<keyword evidence="3" id="KW-1185">Reference proteome</keyword>
<organism evidence="2 3">
    <name type="scientific">Anaeroselena agilis</name>
    <dbReference type="NCBI Taxonomy" id="3063788"/>
    <lineage>
        <taxon>Bacteria</taxon>
        <taxon>Bacillati</taxon>
        <taxon>Bacillota</taxon>
        <taxon>Negativicutes</taxon>
        <taxon>Acetonemataceae</taxon>
        <taxon>Anaeroselena</taxon>
    </lineage>
</organism>
<dbReference type="Gene3D" id="2.30.30.830">
    <property type="match status" value="1"/>
</dbReference>
<evidence type="ECO:0008006" key="4">
    <source>
        <dbReference type="Google" id="ProtNLM"/>
    </source>
</evidence>
<gene>
    <name evidence="2" type="ORF">Q4T40_21845</name>
</gene>
<keyword evidence="1" id="KW-0812">Transmembrane</keyword>
<keyword evidence="1" id="KW-1133">Transmembrane helix</keyword>
<sequence>MSPIFAAFASRWRLLTLLAVVAALTATMYYRSLPDTPLAPSGVITKVAVPFQPGKPVMPKGYQPELAVRDPFAVPAEFLSRQQPIPGAPKAKQTDERQIRQAEIMPVLTGVIMSGDVGSAIIQYGADSRSYRRGDYVGPYQIVAISNHYVTLHGPGGRLTLGLGR</sequence>
<keyword evidence="1" id="KW-0472">Membrane</keyword>
<comment type="caution">
    <text evidence="2">The sequence shown here is derived from an EMBL/GenBank/DDBJ whole genome shotgun (WGS) entry which is preliminary data.</text>
</comment>
<evidence type="ECO:0000256" key="1">
    <source>
        <dbReference type="SAM" id="Phobius"/>
    </source>
</evidence>
<dbReference type="RefSeq" id="WP_413782324.1">
    <property type="nucleotide sequence ID" value="NZ_JAUOZS010000001.1"/>
</dbReference>
<feature type="transmembrane region" description="Helical" evidence="1">
    <location>
        <begin position="12"/>
        <end position="30"/>
    </location>
</feature>
<dbReference type="EMBL" id="JAUOZS010000001">
    <property type="protein sequence ID" value="MDT8903883.1"/>
    <property type="molecule type" value="Genomic_DNA"/>
</dbReference>
<name>A0ABU3P4D1_9FIRM</name>
<reference evidence="2 3" key="1">
    <citation type="submission" date="2023-07" db="EMBL/GenBank/DDBJ databases">
        <title>The novel representative of Negativicutes class, Anaeroselena agilis gen. nov. sp. nov.</title>
        <authorList>
            <person name="Prokofeva M.I."/>
            <person name="Elcheninov A.G."/>
            <person name="Klyukina A."/>
            <person name="Kublanov I.V."/>
            <person name="Frolov E.N."/>
            <person name="Podosokorskaya O.A."/>
        </authorList>
    </citation>
    <scope>NUCLEOTIDE SEQUENCE [LARGE SCALE GENOMIC DNA]</scope>
    <source>
        <strain evidence="2 3">4137-cl</strain>
    </source>
</reference>